<dbReference type="RefSeq" id="WP_075007472.1">
    <property type="nucleotide sequence ID" value="NZ_FOAP01000008.1"/>
</dbReference>
<dbReference type="EMBL" id="FOAP01000008">
    <property type="protein sequence ID" value="SEL74645.1"/>
    <property type="molecule type" value="Genomic_DNA"/>
</dbReference>
<dbReference type="InterPro" id="IPR014710">
    <property type="entry name" value="RmlC-like_jellyroll"/>
</dbReference>
<keyword evidence="4" id="KW-1185">Reference proteome</keyword>
<accession>A0A1H7SQD0</accession>
<dbReference type="GO" id="GO:0046872">
    <property type="term" value="F:metal ion binding"/>
    <property type="evidence" value="ECO:0007669"/>
    <property type="project" value="UniProtKB-KW"/>
</dbReference>
<name>A0A1H7SQD0_STIAU</name>
<dbReference type="InterPro" id="IPR051610">
    <property type="entry name" value="GPI/OXD"/>
</dbReference>
<evidence type="ECO:0000259" key="2">
    <source>
        <dbReference type="Pfam" id="PF07883"/>
    </source>
</evidence>
<dbReference type="SUPFAM" id="SSF51182">
    <property type="entry name" value="RmlC-like cupins"/>
    <property type="match status" value="1"/>
</dbReference>
<protein>
    <submittedName>
        <fullName evidence="3">Cupin domain-containing protein</fullName>
    </submittedName>
</protein>
<dbReference type="PANTHER" id="PTHR35848:SF6">
    <property type="entry name" value="CUPIN TYPE-2 DOMAIN-CONTAINING PROTEIN"/>
    <property type="match status" value="1"/>
</dbReference>
<organism evidence="3 4">
    <name type="scientific">Stigmatella aurantiaca</name>
    <dbReference type="NCBI Taxonomy" id="41"/>
    <lineage>
        <taxon>Bacteria</taxon>
        <taxon>Pseudomonadati</taxon>
        <taxon>Myxococcota</taxon>
        <taxon>Myxococcia</taxon>
        <taxon>Myxococcales</taxon>
        <taxon>Cystobacterineae</taxon>
        <taxon>Archangiaceae</taxon>
        <taxon>Stigmatella</taxon>
    </lineage>
</organism>
<dbReference type="Proteomes" id="UP000182719">
    <property type="component" value="Unassembled WGS sequence"/>
</dbReference>
<feature type="domain" description="Cupin type-2" evidence="2">
    <location>
        <begin position="43"/>
        <end position="113"/>
    </location>
</feature>
<keyword evidence="1" id="KW-0479">Metal-binding</keyword>
<reference evidence="4" key="1">
    <citation type="submission" date="2016-10" db="EMBL/GenBank/DDBJ databases">
        <authorList>
            <person name="Varghese N."/>
            <person name="Submissions S."/>
        </authorList>
    </citation>
    <scope>NUCLEOTIDE SEQUENCE [LARGE SCALE GENOMIC DNA]</scope>
    <source>
        <strain evidence="4">DSM 17044</strain>
    </source>
</reference>
<dbReference type="InterPro" id="IPR011051">
    <property type="entry name" value="RmlC_Cupin_sf"/>
</dbReference>
<dbReference type="Gene3D" id="2.60.120.10">
    <property type="entry name" value="Jelly Rolls"/>
    <property type="match status" value="1"/>
</dbReference>
<dbReference type="CDD" id="cd02224">
    <property type="entry name" value="cupin_SPO2919-like"/>
    <property type="match status" value="1"/>
</dbReference>
<gene>
    <name evidence="3" type="ORF">SAMN05444354_10881</name>
</gene>
<dbReference type="OrthoDB" id="116921at2"/>
<dbReference type="AlphaFoldDB" id="A0A1H7SQD0"/>
<evidence type="ECO:0000313" key="3">
    <source>
        <dbReference type="EMBL" id="SEL74645.1"/>
    </source>
</evidence>
<proteinExistence type="predicted"/>
<evidence type="ECO:0000256" key="1">
    <source>
        <dbReference type="ARBA" id="ARBA00022723"/>
    </source>
</evidence>
<dbReference type="Pfam" id="PF07883">
    <property type="entry name" value="Cupin_2"/>
    <property type="match status" value="1"/>
</dbReference>
<dbReference type="PANTHER" id="PTHR35848">
    <property type="entry name" value="OXALATE-BINDING PROTEIN"/>
    <property type="match status" value="1"/>
</dbReference>
<sequence length="175" mass="18802">MPSPHLIHEAELPWTDITHGRRVALRRKQLGAAAKGQQLGCSLIELLPGKQSWPRHYHLANEEAIYVLAGQGSLRLGEETLPLKAGDYVALPAGPGTAHQLFNEGPEPLRYLAFSTMQAPDIVMYPDSKKVGVFGGAAPGGDKAARFLHAYLPLAAEVDYWDGENTGEPEPGTGG</sequence>
<evidence type="ECO:0000313" key="4">
    <source>
        <dbReference type="Proteomes" id="UP000182719"/>
    </source>
</evidence>
<dbReference type="InterPro" id="IPR013096">
    <property type="entry name" value="Cupin_2"/>
</dbReference>